<dbReference type="InterPro" id="IPR017900">
    <property type="entry name" value="4Fe4S_Fe_S_CS"/>
</dbReference>
<dbReference type="Proteomes" id="UP000075578">
    <property type="component" value="Unassembled WGS sequence"/>
</dbReference>
<dbReference type="PROSITE" id="PS51379">
    <property type="entry name" value="4FE4S_FER_2"/>
    <property type="match status" value="2"/>
</dbReference>
<keyword evidence="1" id="KW-0813">Transport</keyword>
<dbReference type="PROSITE" id="PS00198">
    <property type="entry name" value="4FE4S_FER_1"/>
    <property type="match status" value="1"/>
</dbReference>
<feature type="transmembrane region" description="Helical" evidence="7">
    <location>
        <begin position="115"/>
        <end position="134"/>
    </location>
</feature>
<dbReference type="GO" id="GO:0005886">
    <property type="term" value="C:plasma membrane"/>
    <property type="evidence" value="ECO:0007669"/>
    <property type="project" value="TreeGrafter"/>
</dbReference>
<dbReference type="Pfam" id="PF12801">
    <property type="entry name" value="Fer4_5"/>
    <property type="match status" value="2"/>
</dbReference>
<feature type="transmembrane region" description="Helical" evidence="7">
    <location>
        <begin position="30"/>
        <end position="49"/>
    </location>
</feature>
<feature type="domain" description="4Fe-4S ferredoxin-type" evidence="8">
    <location>
        <begin position="151"/>
        <end position="180"/>
    </location>
</feature>
<dbReference type="SUPFAM" id="SSF54862">
    <property type="entry name" value="4Fe-4S ferredoxins"/>
    <property type="match status" value="1"/>
</dbReference>
<dbReference type="PANTHER" id="PTHR30176">
    <property type="entry name" value="FERREDOXIN-TYPE PROTEIN NAPH"/>
    <property type="match status" value="1"/>
</dbReference>
<evidence type="ECO:0000256" key="7">
    <source>
        <dbReference type="SAM" id="Phobius"/>
    </source>
</evidence>
<dbReference type="GO" id="GO:0016491">
    <property type="term" value="F:oxidoreductase activity"/>
    <property type="evidence" value="ECO:0007669"/>
    <property type="project" value="UniProtKB-ARBA"/>
</dbReference>
<gene>
    <name evidence="9" type="ORF">AMQ74_01238</name>
</gene>
<dbReference type="EMBL" id="LNGD01000079">
    <property type="protein sequence ID" value="KYC50534.1"/>
    <property type="molecule type" value="Genomic_DNA"/>
</dbReference>
<protein>
    <submittedName>
        <fullName evidence="9">Hydrogenase subunit EhaP</fullName>
    </submittedName>
</protein>
<dbReference type="InterPro" id="IPR017896">
    <property type="entry name" value="4Fe4S_Fe-S-bd"/>
</dbReference>
<dbReference type="Gene3D" id="3.30.70.20">
    <property type="match status" value="1"/>
</dbReference>
<feature type="domain" description="4Fe-4S ferredoxin-type" evidence="8">
    <location>
        <begin position="181"/>
        <end position="206"/>
    </location>
</feature>
<evidence type="ECO:0000256" key="3">
    <source>
        <dbReference type="ARBA" id="ARBA00022723"/>
    </source>
</evidence>
<keyword evidence="3" id="KW-0479">Metal-binding</keyword>
<keyword evidence="4" id="KW-0249">Electron transport</keyword>
<organism evidence="9 10">
    <name type="scientific">Candidatus Methanofastidiosum methylothiophilum</name>
    <dbReference type="NCBI Taxonomy" id="1705564"/>
    <lineage>
        <taxon>Archaea</taxon>
        <taxon>Methanobacteriati</taxon>
        <taxon>Methanobacteriota</taxon>
        <taxon>Stenosarchaea group</taxon>
        <taxon>Candidatus Methanofastidiosia</taxon>
        <taxon>Candidatus Methanofastidiosales</taxon>
        <taxon>Candidatus Methanofastidiosaceae</taxon>
        <taxon>Candidatus Methanofastidiosum</taxon>
    </lineage>
</organism>
<name>A0A150J0P2_9EURY</name>
<dbReference type="PANTHER" id="PTHR30176:SF3">
    <property type="entry name" value="FERREDOXIN-TYPE PROTEIN NAPH"/>
    <property type="match status" value="1"/>
</dbReference>
<evidence type="ECO:0000313" key="10">
    <source>
        <dbReference type="Proteomes" id="UP000075578"/>
    </source>
</evidence>
<evidence type="ECO:0000256" key="1">
    <source>
        <dbReference type="ARBA" id="ARBA00022448"/>
    </source>
</evidence>
<keyword evidence="5" id="KW-0408">Iron</keyword>
<keyword evidence="7" id="KW-0472">Membrane</keyword>
<dbReference type="GO" id="GO:0046872">
    <property type="term" value="F:metal ion binding"/>
    <property type="evidence" value="ECO:0007669"/>
    <property type="project" value="UniProtKB-KW"/>
</dbReference>
<accession>A0A150J0P2</accession>
<evidence type="ECO:0000313" key="9">
    <source>
        <dbReference type="EMBL" id="KYC50534.1"/>
    </source>
</evidence>
<dbReference type="Pfam" id="PF13237">
    <property type="entry name" value="Fer4_10"/>
    <property type="match status" value="1"/>
</dbReference>
<keyword evidence="7" id="KW-0812">Transmembrane</keyword>
<keyword evidence="7" id="KW-1133">Transmembrane helix</keyword>
<dbReference type="GO" id="GO:0051539">
    <property type="term" value="F:4 iron, 4 sulfur cluster binding"/>
    <property type="evidence" value="ECO:0007669"/>
    <property type="project" value="UniProtKB-KW"/>
</dbReference>
<proteinExistence type="predicted"/>
<sequence length="206" mass="23683">MKARKIIQTITLVISIVAFVLFIKNKKESYLLLWMLSFSLASLLIGKLFCGYFCPFQSFDKGWGYLLSKIKINRIKTPDFLKKKYIYLPLSLILLSLVILKIASLSLPIKLKIPFLMVAFPILAIFAPDLWHNYLCPFGLVMRLPSLRRVLMPKIDQSTCTNCILCMKACPTEAIELNNKKLYINGKKCILCYQCEKECKLDSIKV</sequence>
<comment type="caution">
    <text evidence="9">The sequence shown here is derived from an EMBL/GenBank/DDBJ whole genome shotgun (WGS) entry which is preliminary data.</text>
</comment>
<dbReference type="AlphaFoldDB" id="A0A150J0P2"/>
<evidence type="ECO:0000256" key="4">
    <source>
        <dbReference type="ARBA" id="ARBA00022982"/>
    </source>
</evidence>
<evidence type="ECO:0000259" key="8">
    <source>
        <dbReference type="PROSITE" id="PS51379"/>
    </source>
</evidence>
<feature type="transmembrane region" description="Helical" evidence="7">
    <location>
        <begin position="85"/>
        <end position="103"/>
    </location>
</feature>
<keyword evidence="6" id="KW-0411">Iron-sulfur</keyword>
<dbReference type="InterPro" id="IPR051684">
    <property type="entry name" value="Electron_Trans/Redox"/>
</dbReference>
<evidence type="ECO:0000256" key="5">
    <source>
        <dbReference type="ARBA" id="ARBA00023004"/>
    </source>
</evidence>
<evidence type="ECO:0000256" key="2">
    <source>
        <dbReference type="ARBA" id="ARBA00022485"/>
    </source>
</evidence>
<evidence type="ECO:0000256" key="6">
    <source>
        <dbReference type="ARBA" id="ARBA00023014"/>
    </source>
</evidence>
<reference evidence="9 10" key="1">
    <citation type="journal article" date="2016" name="ISME J.">
        <title>Chasing the elusive Euryarchaeota class WSA2: genomes reveal a uniquely fastidious methyl-reducing methanogen.</title>
        <authorList>
            <person name="Nobu M.K."/>
            <person name="Narihiro T."/>
            <person name="Kuroda K."/>
            <person name="Mei R."/>
            <person name="Liu W.T."/>
        </authorList>
    </citation>
    <scope>NUCLEOTIDE SEQUENCE [LARGE SCALE GENOMIC DNA]</scope>
    <source>
        <strain evidence="9">U1lsi0528_Bin089</strain>
    </source>
</reference>
<feature type="transmembrane region" description="Helical" evidence="7">
    <location>
        <begin position="6"/>
        <end position="23"/>
    </location>
</feature>
<keyword evidence="2" id="KW-0004">4Fe-4S</keyword>